<proteinExistence type="predicted"/>
<sequence>MGAPPAGSSRAQQFEDEEALPTYTLEPEPSELPAYDEAAGSSTSVPPPPDTKAAPPPPQPLRSMLDVDDGPSGRFLPEDVLPPAIYVLDDTVIYASADSERKPLYKLDWNLTGRLGPRAHWIEFSRMEPKVADPTQHKPRHIYNLNHCSAYTGPPLTEAGATAATALVSFYFVQPTAGPSRRMGCLGFKRESDHWTALPFGIDEQTGVVLPPSKYTAAGGAPLWEARKVQGAACKWVEARPQGDNRPAGDVAMEYDAGSGTAGGRESEPPRLVVTATLTRQKRDALIALWCLRQWATRHQTSAASPPVKEKSESRWKSNSLRWQLGILPTAKKPE</sequence>
<evidence type="ECO:0000256" key="1">
    <source>
        <dbReference type="SAM" id="MobiDB-lite"/>
    </source>
</evidence>
<accession>A0ABR3YVW6</accession>
<feature type="region of interest" description="Disordered" evidence="1">
    <location>
        <begin position="1"/>
        <end position="74"/>
    </location>
</feature>
<name>A0ABR3YVW6_9PEZI</name>
<reference evidence="2 3" key="1">
    <citation type="journal article" date="2024" name="IMA Fungus">
        <title>IMA Genome - F19 : A genome assembly and annotation guide to empower mycologists, including annotated draft genome sequences of Ceratocystis pirilliformis, Diaporthe australafricana, Fusarium ophioides, Paecilomyces lecythidis, and Sporothrix stenoceras.</title>
        <authorList>
            <person name="Aylward J."/>
            <person name="Wilson A.M."/>
            <person name="Visagie C.M."/>
            <person name="Spraker J."/>
            <person name="Barnes I."/>
            <person name="Buitendag C."/>
            <person name="Ceriani C."/>
            <person name="Del Mar Angel L."/>
            <person name="du Plessis D."/>
            <person name="Fuchs T."/>
            <person name="Gasser K."/>
            <person name="Kramer D."/>
            <person name="Li W."/>
            <person name="Munsamy K."/>
            <person name="Piso A."/>
            <person name="Price J.L."/>
            <person name="Sonnekus B."/>
            <person name="Thomas C."/>
            <person name="van der Nest A."/>
            <person name="van Dijk A."/>
            <person name="van Heerden A."/>
            <person name="van Vuuren N."/>
            <person name="Yilmaz N."/>
            <person name="Duong T.A."/>
            <person name="van der Merwe N.A."/>
            <person name="Wingfield M.J."/>
            <person name="Wingfield B.D."/>
        </authorList>
    </citation>
    <scope>NUCLEOTIDE SEQUENCE [LARGE SCALE GENOMIC DNA]</scope>
    <source>
        <strain evidence="2 3">CMW 5346</strain>
    </source>
</reference>
<gene>
    <name evidence="2" type="ORF">Sste5346_007319</name>
</gene>
<dbReference type="Proteomes" id="UP001583186">
    <property type="component" value="Unassembled WGS sequence"/>
</dbReference>
<keyword evidence="3" id="KW-1185">Reference proteome</keyword>
<dbReference type="EMBL" id="JAWCUI010000048">
    <property type="protein sequence ID" value="KAL1891975.1"/>
    <property type="molecule type" value="Genomic_DNA"/>
</dbReference>
<organism evidence="2 3">
    <name type="scientific">Sporothrix stenoceras</name>
    <dbReference type="NCBI Taxonomy" id="5173"/>
    <lineage>
        <taxon>Eukaryota</taxon>
        <taxon>Fungi</taxon>
        <taxon>Dikarya</taxon>
        <taxon>Ascomycota</taxon>
        <taxon>Pezizomycotina</taxon>
        <taxon>Sordariomycetes</taxon>
        <taxon>Sordariomycetidae</taxon>
        <taxon>Ophiostomatales</taxon>
        <taxon>Ophiostomataceae</taxon>
        <taxon>Sporothrix</taxon>
    </lineage>
</organism>
<evidence type="ECO:0000313" key="2">
    <source>
        <dbReference type="EMBL" id="KAL1891975.1"/>
    </source>
</evidence>
<protein>
    <submittedName>
        <fullName evidence="2">Uncharacterized protein</fullName>
    </submittedName>
</protein>
<comment type="caution">
    <text evidence="2">The sequence shown here is derived from an EMBL/GenBank/DDBJ whole genome shotgun (WGS) entry which is preliminary data.</text>
</comment>
<evidence type="ECO:0000313" key="3">
    <source>
        <dbReference type="Proteomes" id="UP001583186"/>
    </source>
</evidence>
<feature type="compositionally biased region" description="Pro residues" evidence="1">
    <location>
        <begin position="45"/>
        <end position="60"/>
    </location>
</feature>